<dbReference type="RefSeq" id="WP_184858621.1">
    <property type="nucleotide sequence ID" value="NZ_BAAAWY010000002.1"/>
</dbReference>
<protein>
    <submittedName>
        <fullName evidence="3">Uncharacterized protein</fullName>
    </submittedName>
</protein>
<keyword evidence="2" id="KW-0472">Membrane</keyword>
<evidence type="ECO:0000313" key="3">
    <source>
        <dbReference type="EMBL" id="MBB5889638.1"/>
    </source>
</evidence>
<evidence type="ECO:0000313" key="4">
    <source>
        <dbReference type="Proteomes" id="UP000585638"/>
    </source>
</evidence>
<proteinExistence type="predicted"/>
<feature type="compositionally biased region" description="Pro residues" evidence="1">
    <location>
        <begin position="65"/>
        <end position="79"/>
    </location>
</feature>
<keyword evidence="4" id="KW-1185">Reference proteome</keyword>
<evidence type="ECO:0000256" key="2">
    <source>
        <dbReference type="SAM" id="Phobius"/>
    </source>
</evidence>
<keyword evidence="2" id="KW-1133">Transmembrane helix</keyword>
<dbReference type="EMBL" id="JACHIR010000001">
    <property type="protein sequence ID" value="MBB5889638.1"/>
    <property type="molecule type" value="Genomic_DNA"/>
</dbReference>
<dbReference type="AlphaFoldDB" id="A0A7W9KCH0"/>
<gene>
    <name evidence="3" type="ORF">BJ998_000834</name>
</gene>
<name>A0A7W9KCH0_9PSEU</name>
<reference evidence="3 4" key="1">
    <citation type="submission" date="2020-08" db="EMBL/GenBank/DDBJ databases">
        <title>Sequencing the genomes of 1000 actinobacteria strains.</title>
        <authorList>
            <person name="Klenk H.-P."/>
        </authorList>
    </citation>
    <scope>NUCLEOTIDE SEQUENCE [LARGE SCALE GENOMIC DNA]</scope>
    <source>
        <strain evidence="3 4">DSM 43851</strain>
    </source>
</reference>
<comment type="caution">
    <text evidence="3">The sequence shown here is derived from an EMBL/GenBank/DDBJ whole genome shotgun (WGS) entry which is preliminary data.</text>
</comment>
<accession>A0A7W9KCH0</accession>
<organism evidence="3 4">
    <name type="scientific">Kutzneria kofuensis</name>
    <dbReference type="NCBI Taxonomy" id="103725"/>
    <lineage>
        <taxon>Bacteria</taxon>
        <taxon>Bacillati</taxon>
        <taxon>Actinomycetota</taxon>
        <taxon>Actinomycetes</taxon>
        <taxon>Pseudonocardiales</taxon>
        <taxon>Pseudonocardiaceae</taxon>
        <taxon>Kutzneria</taxon>
    </lineage>
</organism>
<feature type="transmembrane region" description="Helical" evidence="2">
    <location>
        <begin position="40"/>
        <end position="58"/>
    </location>
</feature>
<evidence type="ECO:0000256" key="1">
    <source>
        <dbReference type="SAM" id="MobiDB-lite"/>
    </source>
</evidence>
<feature type="region of interest" description="Disordered" evidence="1">
    <location>
        <begin position="59"/>
        <end position="86"/>
    </location>
</feature>
<keyword evidence="2" id="KW-0812">Transmembrane</keyword>
<sequence>MDPGDVTNSMDGKANNVVQAHTVHGGVHITEARRHAVRNAILVALIVLGTGGGMWLMIANRPTGSAPPPSPTPTTPPAEPQNARSVQQCEALHHMSSQHTLIKVSDTARAYNSCAWPAPSFADADGFTQINVVTVAGPGEYEASDATEVDRITGPCREFRLTYDFGYQGELQHKAPFTAPPGMVTDLDQPGSNWSPGVTALSFYPSRNEVDVVHNGHNIVSDVACSG</sequence>
<dbReference type="Proteomes" id="UP000585638">
    <property type="component" value="Unassembled WGS sequence"/>
</dbReference>